<evidence type="ECO:0000313" key="1">
    <source>
        <dbReference type="EMBL" id="KAJ0030476.1"/>
    </source>
</evidence>
<reference evidence="2" key="1">
    <citation type="journal article" date="2023" name="G3 (Bethesda)">
        <title>Genome assembly and association tests identify interacting loci associated with vigor, precocity, and sex in interspecific pistachio rootstocks.</title>
        <authorList>
            <person name="Palmer W."/>
            <person name="Jacygrad E."/>
            <person name="Sagayaradj S."/>
            <person name="Cavanaugh K."/>
            <person name="Han R."/>
            <person name="Bertier L."/>
            <person name="Beede B."/>
            <person name="Kafkas S."/>
            <person name="Golino D."/>
            <person name="Preece J."/>
            <person name="Michelmore R."/>
        </authorList>
    </citation>
    <scope>NUCLEOTIDE SEQUENCE [LARGE SCALE GENOMIC DNA]</scope>
</reference>
<accession>A0ACC0Y7Q1</accession>
<evidence type="ECO:0000313" key="2">
    <source>
        <dbReference type="Proteomes" id="UP001163603"/>
    </source>
</evidence>
<dbReference type="Proteomes" id="UP001163603">
    <property type="component" value="Chromosome 8"/>
</dbReference>
<protein>
    <submittedName>
        <fullName evidence="1">Uncharacterized protein</fullName>
    </submittedName>
</protein>
<dbReference type="EMBL" id="CM047743">
    <property type="protein sequence ID" value="KAJ0030476.1"/>
    <property type="molecule type" value="Genomic_DNA"/>
</dbReference>
<keyword evidence="2" id="KW-1185">Reference proteome</keyword>
<proteinExistence type="predicted"/>
<organism evidence="1 2">
    <name type="scientific">Pistacia integerrima</name>
    <dbReference type="NCBI Taxonomy" id="434235"/>
    <lineage>
        <taxon>Eukaryota</taxon>
        <taxon>Viridiplantae</taxon>
        <taxon>Streptophyta</taxon>
        <taxon>Embryophyta</taxon>
        <taxon>Tracheophyta</taxon>
        <taxon>Spermatophyta</taxon>
        <taxon>Magnoliopsida</taxon>
        <taxon>eudicotyledons</taxon>
        <taxon>Gunneridae</taxon>
        <taxon>Pentapetalae</taxon>
        <taxon>rosids</taxon>
        <taxon>malvids</taxon>
        <taxon>Sapindales</taxon>
        <taxon>Anacardiaceae</taxon>
        <taxon>Pistacia</taxon>
    </lineage>
</organism>
<name>A0ACC0Y7Q1_9ROSI</name>
<sequence length="15" mass="1762">MSAYFLEREISGFLV</sequence>
<comment type="caution">
    <text evidence="1">The sequence shown here is derived from an EMBL/GenBank/DDBJ whole genome shotgun (WGS) entry which is preliminary data.</text>
</comment>
<gene>
    <name evidence="1" type="ORF">Pint_13945</name>
</gene>